<keyword evidence="4" id="KW-1185">Reference proteome</keyword>
<feature type="transmembrane region" description="Helical" evidence="1">
    <location>
        <begin position="75"/>
        <end position="94"/>
    </location>
</feature>
<feature type="signal peptide" evidence="2">
    <location>
        <begin position="1"/>
        <end position="21"/>
    </location>
</feature>
<dbReference type="OrthoDB" id="5491447at2"/>
<sequence>MKKHKLLYTFLFLLFHFFAFAQTKTEEFNVFKEKYSSKEFDYTSLPKPKKEVDTNFLSKIIEGIMRFFSLLPWEIIFYFAVGLFLIFIAFRIYNNGGILKRNSKKLYDESDFDFIEENLTEVNLNLLIHKAESEQNYALAIRYLHYQNLQNLDKKGWIEWDSKKTNQQFINQIKDEKTRTSFHQNTKIFNQVWFGEFPLDNEKYKELKTIFNQFNQSVAS</sequence>
<keyword evidence="1" id="KW-0812">Transmembrane</keyword>
<name>A0A511NJB4_9FLAO</name>
<dbReference type="Proteomes" id="UP000321245">
    <property type="component" value="Unassembled WGS sequence"/>
</dbReference>
<keyword evidence="1" id="KW-0472">Membrane</keyword>
<dbReference type="GeneID" id="84651808"/>
<organism evidence="3 4">
    <name type="scientific">Empedobacter brevis NBRC 14943 = ATCC 43319</name>
    <dbReference type="NCBI Taxonomy" id="1218108"/>
    <lineage>
        <taxon>Bacteria</taxon>
        <taxon>Pseudomonadati</taxon>
        <taxon>Bacteroidota</taxon>
        <taxon>Flavobacteriia</taxon>
        <taxon>Flavobacteriales</taxon>
        <taxon>Weeksellaceae</taxon>
        <taxon>Empedobacter</taxon>
    </lineage>
</organism>
<feature type="chain" id="PRO_5022048628" description="DUF4129 domain-containing protein" evidence="2">
    <location>
        <begin position="22"/>
        <end position="220"/>
    </location>
</feature>
<evidence type="ECO:0000313" key="4">
    <source>
        <dbReference type="Proteomes" id="UP000321245"/>
    </source>
</evidence>
<evidence type="ECO:0000313" key="3">
    <source>
        <dbReference type="EMBL" id="GEM52902.1"/>
    </source>
</evidence>
<gene>
    <name evidence="3" type="ORF">EB1_26920</name>
</gene>
<protein>
    <recommendedName>
        <fullName evidence="5">DUF4129 domain-containing protein</fullName>
    </recommendedName>
</protein>
<keyword evidence="2" id="KW-0732">Signal</keyword>
<dbReference type="STRING" id="1218108.GCA_000382425_02925"/>
<evidence type="ECO:0000256" key="1">
    <source>
        <dbReference type="SAM" id="Phobius"/>
    </source>
</evidence>
<proteinExistence type="predicted"/>
<keyword evidence="1" id="KW-1133">Transmembrane helix</keyword>
<dbReference type="RefSeq" id="WP_019976399.1">
    <property type="nucleotide sequence ID" value="NZ_BJXC01000021.1"/>
</dbReference>
<comment type="caution">
    <text evidence="3">The sequence shown here is derived from an EMBL/GenBank/DDBJ whole genome shotgun (WGS) entry which is preliminary data.</text>
</comment>
<dbReference type="AlphaFoldDB" id="A0A511NJB4"/>
<dbReference type="EMBL" id="BJXC01000021">
    <property type="protein sequence ID" value="GEM52902.1"/>
    <property type="molecule type" value="Genomic_DNA"/>
</dbReference>
<evidence type="ECO:0000256" key="2">
    <source>
        <dbReference type="SAM" id="SignalP"/>
    </source>
</evidence>
<reference evidence="3 4" key="1">
    <citation type="submission" date="2019-07" db="EMBL/GenBank/DDBJ databases">
        <title>Whole genome shotgun sequence of Empedobacter brevis NBRC 14943.</title>
        <authorList>
            <person name="Hosoyama A."/>
            <person name="Uohara A."/>
            <person name="Ohji S."/>
            <person name="Ichikawa N."/>
        </authorList>
    </citation>
    <scope>NUCLEOTIDE SEQUENCE [LARGE SCALE GENOMIC DNA]</scope>
    <source>
        <strain evidence="3 4">NBRC 14943</strain>
    </source>
</reference>
<accession>A0A511NJB4</accession>
<evidence type="ECO:0008006" key="5">
    <source>
        <dbReference type="Google" id="ProtNLM"/>
    </source>
</evidence>